<dbReference type="InterPro" id="IPR010046">
    <property type="entry name" value="Mopterin_OxRdtse_a_bac"/>
</dbReference>
<dbReference type="GO" id="GO:0016020">
    <property type="term" value="C:membrane"/>
    <property type="evidence" value="ECO:0007669"/>
    <property type="project" value="TreeGrafter"/>
</dbReference>
<evidence type="ECO:0000259" key="4">
    <source>
        <dbReference type="Pfam" id="PF00384"/>
    </source>
</evidence>
<dbReference type="SUPFAM" id="SSF53706">
    <property type="entry name" value="Formate dehydrogenase/DMSO reductase, domains 1-3"/>
    <property type="match status" value="1"/>
</dbReference>
<evidence type="ECO:0000256" key="1">
    <source>
        <dbReference type="ARBA" id="ARBA00022723"/>
    </source>
</evidence>
<dbReference type="GO" id="GO:0030151">
    <property type="term" value="F:molybdenum ion binding"/>
    <property type="evidence" value="ECO:0007669"/>
    <property type="project" value="InterPro"/>
</dbReference>
<dbReference type="PANTHER" id="PTHR43105:SF4">
    <property type="entry name" value="PROTEIN YDEP"/>
    <property type="match status" value="1"/>
</dbReference>
<evidence type="ECO:0000259" key="5">
    <source>
        <dbReference type="Pfam" id="PF01568"/>
    </source>
</evidence>
<evidence type="ECO:0000313" key="6">
    <source>
        <dbReference type="EMBL" id="SVA84185.1"/>
    </source>
</evidence>
<dbReference type="EMBL" id="UINC01019929">
    <property type="protein sequence ID" value="SVA84185.1"/>
    <property type="molecule type" value="Genomic_DNA"/>
</dbReference>
<evidence type="ECO:0000256" key="3">
    <source>
        <dbReference type="ARBA" id="ARBA00023014"/>
    </source>
</evidence>
<dbReference type="Gene3D" id="3.40.50.740">
    <property type="match status" value="1"/>
</dbReference>
<dbReference type="AlphaFoldDB" id="A0A381Z4G9"/>
<reference evidence="6" key="1">
    <citation type="submission" date="2018-05" db="EMBL/GenBank/DDBJ databases">
        <authorList>
            <person name="Lanie J.A."/>
            <person name="Ng W.-L."/>
            <person name="Kazmierczak K.M."/>
            <person name="Andrzejewski T.M."/>
            <person name="Davidsen T.M."/>
            <person name="Wayne K.J."/>
            <person name="Tettelin H."/>
            <person name="Glass J.I."/>
            <person name="Rusch D."/>
            <person name="Podicherti R."/>
            <person name="Tsui H.-C.T."/>
            <person name="Winkler M.E."/>
        </authorList>
    </citation>
    <scope>NUCLEOTIDE SEQUENCE</scope>
</reference>
<dbReference type="InterPro" id="IPR009010">
    <property type="entry name" value="Asp_de-COase-like_dom_sf"/>
</dbReference>
<keyword evidence="1" id="KW-0479">Metal-binding</keyword>
<evidence type="ECO:0008006" key="7">
    <source>
        <dbReference type="Google" id="ProtNLM"/>
    </source>
</evidence>
<feature type="domain" description="Molybdopterin dinucleotide-binding" evidence="5">
    <location>
        <begin position="617"/>
        <end position="717"/>
    </location>
</feature>
<gene>
    <name evidence="6" type="ORF">METZ01_LOCUS137039</name>
</gene>
<dbReference type="GO" id="GO:0008863">
    <property type="term" value="F:formate dehydrogenase (NAD+) activity"/>
    <property type="evidence" value="ECO:0007669"/>
    <property type="project" value="InterPro"/>
</dbReference>
<proteinExistence type="predicted"/>
<dbReference type="PIRSF" id="PIRSF000144">
    <property type="entry name" value="CbbBc"/>
    <property type="match status" value="1"/>
</dbReference>
<feature type="domain" description="Molybdopterin oxidoreductase" evidence="4">
    <location>
        <begin position="104"/>
        <end position="503"/>
    </location>
</feature>
<dbReference type="InterPro" id="IPR006656">
    <property type="entry name" value="Mopterin_OxRdtase"/>
</dbReference>
<dbReference type="Pfam" id="PF00384">
    <property type="entry name" value="Molybdopterin"/>
    <property type="match status" value="1"/>
</dbReference>
<evidence type="ECO:0000256" key="2">
    <source>
        <dbReference type="ARBA" id="ARBA00023004"/>
    </source>
</evidence>
<dbReference type="InterPro" id="IPR006657">
    <property type="entry name" value="MoPterin_dinucl-bd_dom"/>
</dbReference>
<accession>A0A381Z4G9</accession>
<keyword evidence="2" id="KW-0408">Iron</keyword>
<sequence>MKHVQHGGGWPAIWYTIKMGKGAGFRNMWKALSSKNTCKTCALGMGGQGGGMVDEQGRWPEVCKKSIQAMASDMQDKIQPGFFSRFTIDKLRKFSSMELEQSGRITTPLLLKPGAQHYTQIKWVDAFDRIETKLRRTNPNRSFFYFSGRSSNEAGFLLQLFARTFGTNHINNCSYYCHQASGVGLSESLGTGTATIELEDLDHCDLFFLIGANPSSNHPRLITKLKNIRKRGGDVIVINPVIEKGLIEFRIPSDPKSLLFGSKIASKYVQVRPGGDLALFSGLAKYLLEKNKTDLEFIESSTEGFDSFKSGVQSLDWTDIELSSGVSKLEIESIGKYYLKAQNAVFSWCMGITHHTHGTETVQQIANIALLRGMVGKKHAGLLPIRGHSNVQGMGSMGVTPALKKAVFDRLSSEGVSVPSMDGFDTLSCIQAADRREMDFAFCLGGNLYGSNPDSIATTSALSNIDMVVYASTTLNTGHAWGTGKETIVLPVTTRDEEHEPTTQESMFNFVRLSSGGIHRHENLKSEVQVIVEIAKRVFGESGLYNWGDFKNHDSIRTLISRIVPGFESFESIDKTKNEFQIPGRVLHKPVFPTDSGKARFIYHSIPKKKSLEKNEFQLLSVRSEGQFNTVVYEDKDLYRGQERRDVVLMNENDMASIALIKNSPVLVKSKTGVLHNILARPFDIKEGAVLMYYPEVNSLIGRAVDPLSKTPGFKSTIVVITRME</sequence>
<dbReference type="PANTHER" id="PTHR43105">
    <property type="entry name" value="RESPIRATORY NITRATE REDUCTASE"/>
    <property type="match status" value="1"/>
</dbReference>
<dbReference type="Gene3D" id="3.40.228.10">
    <property type="entry name" value="Dimethylsulfoxide Reductase, domain 2"/>
    <property type="match status" value="1"/>
</dbReference>
<dbReference type="Gene3D" id="2.40.40.20">
    <property type="match status" value="1"/>
</dbReference>
<dbReference type="GO" id="GO:0043546">
    <property type="term" value="F:molybdopterin cofactor binding"/>
    <property type="evidence" value="ECO:0007669"/>
    <property type="project" value="InterPro"/>
</dbReference>
<organism evidence="6">
    <name type="scientific">marine metagenome</name>
    <dbReference type="NCBI Taxonomy" id="408172"/>
    <lineage>
        <taxon>unclassified sequences</taxon>
        <taxon>metagenomes</taxon>
        <taxon>ecological metagenomes</taxon>
    </lineage>
</organism>
<dbReference type="SUPFAM" id="SSF50692">
    <property type="entry name" value="ADC-like"/>
    <property type="match status" value="1"/>
</dbReference>
<name>A0A381Z4G9_9ZZZZ</name>
<dbReference type="NCBIfam" id="TIGR01701">
    <property type="entry name" value="Fdhalpha-like"/>
    <property type="match status" value="1"/>
</dbReference>
<dbReference type="Pfam" id="PF01568">
    <property type="entry name" value="Molydop_binding"/>
    <property type="match status" value="1"/>
</dbReference>
<dbReference type="InterPro" id="IPR050123">
    <property type="entry name" value="Prok_molybdopt-oxidoreductase"/>
</dbReference>
<keyword evidence="3" id="KW-0411">Iron-sulfur</keyword>
<dbReference type="GO" id="GO:0051539">
    <property type="term" value="F:4 iron, 4 sulfur cluster binding"/>
    <property type="evidence" value="ECO:0007669"/>
    <property type="project" value="InterPro"/>
</dbReference>
<protein>
    <recommendedName>
        <fullName evidence="7">Molybdopterin oxidoreductase domain-containing protein</fullName>
    </recommendedName>
</protein>